<sequence>MPPSQPQPQISSQTVTFIENPLMQSKDQPRLCLIFDSNGRTYMFAETHLIGPKKAMILIPVAILFRERLKALNPFYPQPDLKLGIASHMDPGVLTVLRIAATHVQSTGPCCKSRQLFLLVYDELSLPGLKDSNKIDRCMSVMKTNNNNKSMLLRTQIGEFDYNRWLFETKSTYGNGNAFWPQDVMYGCDEGDVGLQGGMVETADKPLENQLNDPHAS</sequence>
<protein>
    <submittedName>
        <fullName evidence="1">Uncharacterized protein</fullName>
    </submittedName>
</protein>
<name>A0A9Q0H9S8_9MAGN</name>
<dbReference type="EMBL" id="JAMYWD010000009">
    <property type="protein sequence ID" value="KAJ4961271.1"/>
    <property type="molecule type" value="Genomic_DNA"/>
</dbReference>
<gene>
    <name evidence="1" type="ORF">NE237_021181</name>
</gene>
<proteinExistence type="predicted"/>
<keyword evidence="2" id="KW-1185">Reference proteome</keyword>
<comment type="caution">
    <text evidence="1">The sequence shown here is derived from an EMBL/GenBank/DDBJ whole genome shotgun (WGS) entry which is preliminary data.</text>
</comment>
<organism evidence="1 2">
    <name type="scientific">Protea cynaroides</name>
    <dbReference type="NCBI Taxonomy" id="273540"/>
    <lineage>
        <taxon>Eukaryota</taxon>
        <taxon>Viridiplantae</taxon>
        <taxon>Streptophyta</taxon>
        <taxon>Embryophyta</taxon>
        <taxon>Tracheophyta</taxon>
        <taxon>Spermatophyta</taxon>
        <taxon>Magnoliopsida</taxon>
        <taxon>Proteales</taxon>
        <taxon>Proteaceae</taxon>
        <taxon>Protea</taxon>
    </lineage>
</organism>
<evidence type="ECO:0000313" key="2">
    <source>
        <dbReference type="Proteomes" id="UP001141806"/>
    </source>
</evidence>
<dbReference type="Proteomes" id="UP001141806">
    <property type="component" value="Unassembled WGS sequence"/>
</dbReference>
<accession>A0A9Q0H9S8</accession>
<reference evidence="1" key="1">
    <citation type="journal article" date="2023" name="Plant J.">
        <title>The genome of the king protea, Protea cynaroides.</title>
        <authorList>
            <person name="Chang J."/>
            <person name="Duong T.A."/>
            <person name="Schoeman C."/>
            <person name="Ma X."/>
            <person name="Roodt D."/>
            <person name="Barker N."/>
            <person name="Li Z."/>
            <person name="Van de Peer Y."/>
            <person name="Mizrachi E."/>
        </authorList>
    </citation>
    <scope>NUCLEOTIDE SEQUENCE</scope>
    <source>
        <tissue evidence="1">Young leaves</tissue>
    </source>
</reference>
<dbReference type="AlphaFoldDB" id="A0A9Q0H9S8"/>
<evidence type="ECO:0000313" key="1">
    <source>
        <dbReference type="EMBL" id="KAJ4961271.1"/>
    </source>
</evidence>
<dbReference type="OrthoDB" id="72851at2759"/>